<feature type="binding site" evidence="12">
    <location>
        <position position="214"/>
    </location>
    <ligand>
        <name>Zn(2+)</name>
        <dbReference type="ChEBI" id="CHEBI:29105"/>
    </ligand>
</feature>
<comment type="cofactor">
    <cofactor evidence="12">
        <name>a divalent metal cation</name>
        <dbReference type="ChEBI" id="CHEBI:60240"/>
    </cofactor>
    <text evidence="12">Binds 1 divalent metal cation per subunit.</text>
</comment>
<organism evidence="14 15">
    <name type="scientific">Schleiferilactobacillus shenzhenensis LY-73</name>
    <dbReference type="NCBI Taxonomy" id="1231336"/>
    <lineage>
        <taxon>Bacteria</taxon>
        <taxon>Bacillati</taxon>
        <taxon>Bacillota</taxon>
        <taxon>Bacilli</taxon>
        <taxon>Lactobacillales</taxon>
        <taxon>Lactobacillaceae</taxon>
        <taxon>Schleiferilactobacillus</taxon>
    </lineage>
</organism>
<dbReference type="HOGENOM" id="CLU_032482_2_1_9"/>
<dbReference type="EMBL" id="KI271603">
    <property type="protein sequence ID" value="ERL64169.1"/>
    <property type="molecule type" value="Genomic_DNA"/>
</dbReference>
<dbReference type="InterPro" id="IPR011059">
    <property type="entry name" value="Metal-dep_hydrolase_composite"/>
</dbReference>
<dbReference type="AlphaFoldDB" id="U4TIY7"/>
<feature type="active site" description="Proton donor/acceptor" evidence="10">
    <location>
        <position position="290"/>
    </location>
</feature>
<feature type="binding site" evidence="11">
    <location>
        <position position="243"/>
    </location>
    <ligand>
        <name>substrate</name>
    </ligand>
</feature>
<dbReference type="Gene3D" id="3.20.20.140">
    <property type="entry name" value="Metal-dependent hydrolases"/>
    <property type="match status" value="1"/>
</dbReference>
<dbReference type="PANTHER" id="PTHR11113">
    <property type="entry name" value="N-ACETYLGLUCOSAMINE-6-PHOSPHATE DEACETYLASE"/>
    <property type="match status" value="1"/>
</dbReference>
<evidence type="ECO:0000256" key="12">
    <source>
        <dbReference type="PIRSR" id="PIRSR038994-3"/>
    </source>
</evidence>
<feature type="binding site" evidence="11">
    <location>
        <begin position="235"/>
        <end position="236"/>
    </location>
    <ligand>
        <name>substrate</name>
    </ligand>
</feature>
<evidence type="ECO:0000256" key="9">
    <source>
        <dbReference type="PIRNR" id="PIRNR038994"/>
    </source>
</evidence>
<comment type="similarity">
    <text evidence="1 9">Belongs to the metallo-dependent hydrolases superfamily. NagA family.</text>
</comment>
<evidence type="ECO:0000256" key="6">
    <source>
        <dbReference type="ARBA" id="ARBA00023277"/>
    </source>
</evidence>
<feature type="binding site" evidence="12">
    <location>
        <position position="148"/>
    </location>
    <ligand>
        <name>Zn(2+)</name>
        <dbReference type="ChEBI" id="CHEBI:29105"/>
    </ligand>
</feature>
<keyword evidence="15" id="KW-1185">Reference proteome</keyword>
<dbReference type="PIRSF" id="PIRSF038994">
    <property type="entry name" value="NagA"/>
    <property type="match status" value="1"/>
</dbReference>
<evidence type="ECO:0000313" key="15">
    <source>
        <dbReference type="Proteomes" id="UP000030647"/>
    </source>
</evidence>
<dbReference type="Gene3D" id="2.30.40.10">
    <property type="entry name" value="Urease, subunit C, domain 1"/>
    <property type="match status" value="1"/>
</dbReference>
<dbReference type="STRING" id="1231336.L248_1535"/>
<feature type="binding site" evidence="11">
    <location>
        <begin position="323"/>
        <end position="325"/>
    </location>
    <ligand>
        <name>substrate</name>
    </ligand>
</feature>
<proteinExistence type="inferred from homology"/>
<dbReference type="SUPFAM" id="SSF51338">
    <property type="entry name" value="Composite domain of metallo-dependent hydrolases"/>
    <property type="match status" value="1"/>
</dbReference>
<dbReference type="PANTHER" id="PTHR11113:SF14">
    <property type="entry name" value="N-ACETYLGLUCOSAMINE-6-PHOSPHATE DEACETYLASE"/>
    <property type="match status" value="1"/>
</dbReference>
<dbReference type="Pfam" id="PF01979">
    <property type="entry name" value="Amidohydro_1"/>
    <property type="match status" value="1"/>
</dbReference>
<dbReference type="Proteomes" id="UP000030647">
    <property type="component" value="Unassembled WGS sequence"/>
</dbReference>
<evidence type="ECO:0000256" key="2">
    <source>
        <dbReference type="ARBA" id="ARBA00011899"/>
    </source>
</evidence>
<dbReference type="CDD" id="cd00854">
    <property type="entry name" value="NagA"/>
    <property type="match status" value="1"/>
</dbReference>
<feature type="binding site" evidence="11">
    <location>
        <position position="267"/>
    </location>
    <ligand>
        <name>substrate</name>
    </ligand>
</feature>
<feature type="binding site" evidence="12">
    <location>
        <position position="232"/>
    </location>
    <ligand>
        <name>Zn(2+)</name>
        <dbReference type="ChEBI" id="CHEBI:29105"/>
    </ligand>
</feature>
<evidence type="ECO:0000256" key="11">
    <source>
        <dbReference type="PIRSR" id="PIRSR038994-2"/>
    </source>
</evidence>
<evidence type="ECO:0000256" key="4">
    <source>
        <dbReference type="ARBA" id="ARBA00022723"/>
    </source>
</evidence>
<dbReference type="GO" id="GO:0008448">
    <property type="term" value="F:N-acetylglucosamine-6-phosphate deacetylase activity"/>
    <property type="evidence" value="ECO:0007669"/>
    <property type="project" value="UniProtKB-EC"/>
</dbReference>
<feature type="domain" description="Amidohydrolase-related" evidence="13">
    <location>
        <begin position="72"/>
        <end position="385"/>
    </location>
</feature>
<evidence type="ECO:0000313" key="14">
    <source>
        <dbReference type="EMBL" id="ERL64169.1"/>
    </source>
</evidence>
<comment type="pathway">
    <text evidence="8">Amino-sugar metabolism; N-acetylneuraminate degradation; D-fructose 6-phosphate from N-acetylneuraminate: step 4/5.</text>
</comment>
<dbReference type="NCBIfam" id="TIGR00221">
    <property type="entry name" value="nagA"/>
    <property type="match status" value="1"/>
</dbReference>
<name>U4TIY7_9LACO</name>
<evidence type="ECO:0000259" key="13">
    <source>
        <dbReference type="Pfam" id="PF01979"/>
    </source>
</evidence>
<keyword evidence="6 9" id="KW-0119">Carbohydrate metabolism</keyword>
<dbReference type="eggNOG" id="COG1820">
    <property type="taxonomic scope" value="Bacteria"/>
</dbReference>
<keyword evidence="4 12" id="KW-0479">Metal-binding</keyword>
<evidence type="ECO:0000256" key="10">
    <source>
        <dbReference type="PIRSR" id="PIRSR038994-1"/>
    </source>
</evidence>
<dbReference type="InterPro" id="IPR032466">
    <property type="entry name" value="Metal_Hydrolase"/>
</dbReference>
<evidence type="ECO:0000256" key="8">
    <source>
        <dbReference type="ARBA" id="ARBA00060590"/>
    </source>
</evidence>
<reference evidence="15" key="1">
    <citation type="journal article" date="2013" name="Genome Announc.">
        <title>Whole-Genome Sequencing of Lactobacillus shenzhenensis Strain LY-73T.</title>
        <authorList>
            <person name="Lin Z."/>
            <person name="Liu Z."/>
            <person name="Yang R."/>
            <person name="Zou Y."/>
            <person name="Wan D."/>
            <person name="Chen J."/>
            <person name="Guo M."/>
            <person name="Zhao J."/>
            <person name="Fang C."/>
            <person name="Yang R."/>
            <person name="Liu F."/>
        </authorList>
    </citation>
    <scope>NUCLEOTIDE SEQUENCE [LARGE SCALE GENOMIC DNA]</scope>
    <source>
        <strain evidence="15">LY-73</strain>
    </source>
</reference>
<evidence type="ECO:0000256" key="1">
    <source>
        <dbReference type="ARBA" id="ARBA00010716"/>
    </source>
</evidence>
<accession>U4TIY7</accession>
<dbReference type="SUPFAM" id="SSF51556">
    <property type="entry name" value="Metallo-dependent hydrolases"/>
    <property type="match status" value="1"/>
</dbReference>
<gene>
    <name evidence="14" type="primary">nagA</name>
    <name evidence="14" type="ORF">L248_1535</name>
</gene>
<dbReference type="FunFam" id="3.20.20.140:FF:000004">
    <property type="entry name" value="N-acetylglucosamine-6-phosphate deacetylase"/>
    <property type="match status" value="1"/>
</dbReference>
<dbReference type="InterPro" id="IPR003764">
    <property type="entry name" value="GlcNAc_6-P_deAcase"/>
</dbReference>
<evidence type="ECO:0000256" key="7">
    <source>
        <dbReference type="ARBA" id="ARBA00047647"/>
    </source>
</evidence>
<dbReference type="InterPro" id="IPR006680">
    <property type="entry name" value="Amidohydro-rel"/>
</dbReference>
<dbReference type="EC" id="3.5.1.25" evidence="2"/>
<feature type="binding site" evidence="11">
    <location>
        <position position="159"/>
    </location>
    <ligand>
        <name>substrate</name>
    </ligand>
</feature>
<comment type="catalytic activity">
    <reaction evidence="7">
        <text>N-acetyl-D-glucosamine 6-phosphate + H2O = D-glucosamine 6-phosphate + acetate</text>
        <dbReference type="Rhea" id="RHEA:22936"/>
        <dbReference type="ChEBI" id="CHEBI:15377"/>
        <dbReference type="ChEBI" id="CHEBI:30089"/>
        <dbReference type="ChEBI" id="CHEBI:57513"/>
        <dbReference type="ChEBI" id="CHEBI:58725"/>
        <dbReference type="EC" id="3.5.1.25"/>
    </reaction>
</comment>
<dbReference type="GO" id="GO:0006046">
    <property type="term" value="P:N-acetylglucosamine catabolic process"/>
    <property type="evidence" value="ECO:0007669"/>
    <property type="project" value="TreeGrafter"/>
</dbReference>
<evidence type="ECO:0000256" key="3">
    <source>
        <dbReference type="ARBA" id="ARBA00018029"/>
    </source>
</evidence>
<keyword evidence="5 9" id="KW-0378">Hydrolase</keyword>
<dbReference type="GO" id="GO:0046872">
    <property type="term" value="F:metal ion binding"/>
    <property type="evidence" value="ECO:0007669"/>
    <property type="project" value="UniProtKB-KW"/>
</dbReference>
<protein>
    <recommendedName>
        <fullName evidence="3">N-acetylglucosamine-6-phosphate deacetylase</fullName>
        <ecNumber evidence="2">3.5.1.25</ecNumber>
    </recommendedName>
</protein>
<sequence length="399" mass="43605">MMRKNDEPPFLNIKGKFLMSAKVLKHAVIYTGEEVIPDGYVRFDTHILAVGPVAEYHAQAGDELEDVAGASVVPGFIDVHSHGGYGFDAMDGDPEQISTMATKMMRNEGVTTLFATTMTQSTANIDHAMKGVAQAAENNPIIQGVHLEGPFISPTFKGAQPEQYIKDPDVHLLAEWNKLSGGRVKLITYAPEDPGSQAFEDYCLAHGIVPSVGHSNATRAQMLHSKATHVTHLYNAQREFKHREPGVTGHAMLEDNMYAELICDGFHIVPDMIRLAVEQKGIHRIELVTDSMRAKGMPEGESELGGQKVFVKDKQARLSDGTLAGSVLQFKDAFINIQKFTGASMADAVQMASVNQAREFGLDSKGTITPGKDADMNVFDRTLALQKTFSFGREFSPEP</sequence>
<evidence type="ECO:0000256" key="5">
    <source>
        <dbReference type="ARBA" id="ARBA00022801"/>
    </source>
</evidence>